<evidence type="ECO:0008006" key="3">
    <source>
        <dbReference type="Google" id="ProtNLM"/>
    </source>
</evidence>
<feature type="transmembrane region" description="Helical" evidence="1">
    <location>
        <begin position="142"/>
        <end position="162"/>
    </location>
</feature>
<dbReference type="AlphaFoldDB" id="A0AB39BMQ9"/>
<feature type="transmembrane region" description="Helical" evidence="1">
    <location>
        <begin position="20"/>
        <end position="42"/>
    </location>
</feature>
<dbReference type="RefSeq" id="WP_368499997.1">
    <property type="nucleotide sequence ID" value="NZ_CP162513.1"/>
</dbReference>
<keyword evidence="1" id="KW-0472">Membrane</keyword>
<dbReference type="EMBL" id="CP162513">
    <property type="protein sequence ID" value="XDI07631.1"/>
    <property type="molecule type" value="Genomic_DNA"/>
</dbReference>
<evidence type="ECO:0000313" key="2">
    <source>
        <dbReference type="EMBL" id="XDI07631.1"/>
    </source>
</evidence>
<feature type="transmembrane region" description="Helical" evidence="1">
    <location>
        <begin position="85"/>
        <end position="105"/>
    </location>
</feature>
<proteinExistence type="predicted"/>
<keyword evidence="1" id="KW-0812">Transmembrane</keyword>
<protein>
    <recommendedName>
        <fullName evidence="3">DUF1648 domain-containing protein</fullName>
    </recommendedName>
</protein>
<keyword evidence="1" id="KW-1133">Transmembrane helix</keyword>
<reference evidence="2" key="1">
    <citation type="submission" date="2024-05" db="EMBL/GenBank/DDBJ databases">
        <title>Herbiconiux sp. A18JL235.</title>
        <authorList>
            <person name="Zhang G."/>
        </authorList>
    </citation>
    <scope>NUCLEOTIDE SEQUENCE</scope>
    <source>
        <strain evidence="2">A18JL235</strain>
        <plasmid evidence="2">unnamed2</plasmid>
    </source>
</reference>
<sequence length="286" mass="29624">MATHWSGDGSTPDGFSATWVSFWIFAGITFALTLGALVLVIAGSRFPPARVWAGITTLIAGFTAAAWVAAAWATADAPSLAQASLGGRLAVLLVAITVAAIVFLLTPAADPGVVDPAPRPEALALDPGERAAWSARISSPMFLAIAAGLVLLAIVSAIAAVSSHTGSAFIGVAVFLAAALSILVLTPVRLTVDHRGIRLTSITFRIPLIRLDLSSIESVSAHTIDPLEWGGWGYRVSGRGRAYVSRRGPGIVIRRHDASPIAITVNHPEQAAATANALTHDTHPSN</sequence>
<organism evidence="2">
    <name type="scientific">Herbiconiux sp. A18JL235</name>
    <dbReference type="NCBI Taxonomy" id="3152363"/>
    <lineage>
        <taxon>Bacteria</taxon>
        <taxon>Bacillati</taxon>
        <taxon>Actinomycetota</taxon>
        <taxon>Actinomycetes</taxon>
        <taxon>Micrococcales</taxon>
        <taxon>Microbacteriaceae</taxon>
        <taxon>Herbiconiux</taxon>
    </lineage>
</organism>
<keyword evidence="2" id="KW-0614">Plasmid</keyword>
<feature type="transmembrane region" description="Helical" evidence="1">
    <location>
        <begin position="168"/>
        <end position="188"/>
    </location>
</feature>
<geneLocation type="plasmid" evidence="2">
    <name>unnamed2</name>
</geneLocation>
<accession>A0AB39BMQ9</accession>
<gene>
    <name evidence="2" type="ORF">ABFY20_20190</name>
</gene>
<name>A0AB39BMQ9_9MICO</name>
<evidence type="ECO:0000256" key="1">
    <source>
        <dbReference type="SAM" id="Phobius"/>
    </source>
</evidence>
<feature type="transmembrane region" description="Helical" evidence="1">
    <location>
        <begin position="51"/>
        <end position="73"/>
    </location>
</feature>